<evidence type="ECO:0000256" key="2">
    <source>
        <dbReference type="ARBA" id="ARBA00023242"/>
    </source>
</evidence>
<dbReference type="InterPro" id="IPR037000">
    <property type="entry name" value="Ski_DNA-bd_sf"/>
</dbReference>
<dbReference type="InterPro" id="IPR003380">
    <property type="entry name" value="SKI/SNO/DAC"/>
</dbReference>
<gene>
    <name evidence="7" type="ORF">KUF71_005412</name>
</gene>
<dbReference type="PANTHER" id="PTHR12577">
    <property type="entry name" value="DACHSHUND"/>
    <property type="match status" value="1"/>
</dbReference>
<keyword evidence="4" id="KW-0175">Coiled coil</keyword>
<feature type="compositionally biased region" description="Basic and acidic residues" evidence="5">
    <location>
        <begin position="272"/>
        <end position="282"/>
    </location>
</feature>
<feature type="compositionally biased region" description="Low complexity" evidence="5">
    <location>
        <begin position="247"/>
        <end position="271"/>
    </location>
</feature>
<dbReference type="FunFam" id="3.10.260.20:FF:000001">
    <property type="entry name" value="Dachshund homolog 1"/>
    <property type="match status" value="1"/>
</dbReference>
<feature type="compositionally biased region" description="Low complexity" evidence="5">
    <location>
        <begin position="496"/>
        <end position="512"/>
    </location>
</feature>
<evidence type="ECO:0000256" key="5">
    <source>
        <dbReference type="SAM" id="MobiDB-lite"/>
    </source>
</evidence>
<feature type="compositionally biased region" description="Polar residues" evidence="5">
    <location>
        <begin position="472"/>
        <end position="484"/>
    </location>
</feature>
<dbReference type="CDD" id="cd21081">
    <property type="entry name" value="DHD_Dac"/>
    <property type="match status" value="1"/>
</dbReference>
<protein>
    <submittedName>
        <fullName evidence="7">Dachshund-like protein 1</fullName>
    </submittedName>
</protein>
<dbReference type="GO" id="GO:0000978">
    <property type="term" value="F:RNA polymerase II cis-regulatory region sequence-specific DNA binding"/>
    <property type="evidence" value="ECO:0007669"/>
    <property type="project" value="TreeGrafter"/>
</dbReference>
<dbReference type="Gene3D" id="3.10.260.20">
    <property type="entry name" value="Ski"/>
    <property type="match status" value="1"/>
</dbReference>
<organism evidence="7 8">
    <name type="scientific">Frankliniella fusca</name>
    <dbReference type="NCBI Taxonomy" id="407009"/>
    <lineage>
        <taxon>Eukaryota</taxon>
        <taxon>Metazoa</taxon>
        <taxon>Ecdysozoa</taxon>
        <taxon>Arthropoda</taxon>
        <taxon>Hexapoda</taxon>
        <taxon>Insecta</taxon>
        <taxon>Pterygota</taxon>
        <taxon>Neoptera</taxon>
        <taxon>Paraneoptera</taxon>
        <taxon>Thysanoptera</taxon>
        <taxon>Terebrantia</taxon>
        <taxon>Thripoidea</taxon>
        <taxon>Thripidae</taxon>
        <taxon>Frankliniella</taxon>
    </lineage>
</organism>
<evidence type="ECO:0000313" key="7">
    <source>
        <dbReference type="EMBL" id="KAK3914616.1"/>
    </source>
</evidence>
<feature type="region of interest" description="Disordered" evidence="5">
    <location>
        <begin position="217"/>
        <end position="326"/>
    </location>
</feature>
<sequence>MINGETMLCLPQAFELFLKHLVGGLHTVYTKLKRLDIVPLVCNVEQVRILRGLGAIQPGVNRCKLLSCKDFDTLYRDCTTARCLTSHRTPDSRPGRPPKRVPMGLSLPASLQGHPQLKKHRLENGDFASFENGPIGENRMEKSPLLSNGYNAPPTHLHPMHQFYHPGLPHPGSVLKGQSTAPLEAIARSGIWEDCRAAYEDIVKHLERLRENRGDADARQSALGGMGPLGAQGEDFANGHSPVLNLSKGTAGSAASAASAGSRASAGSPGADHSDSEAGASDKDDDDDLNSNAEDDEDERGSANQDTKPPRSSPGSSPPPLPTNLAHLTVGVGVAPLSGLGAGLGASLGAKASVGGDPRLTSTETILRNIEGLLQVAADNARQQERQINMEKAELKMDVMREREVKESLERQLLDETRTRVLCQKRLKKVRRASRRLQEQLELEMKRRSQLEEVLRTTGASSEALRILTEMKATSTGSSNSEMTSPRSSPAERRSASPSAAAAPRPQSQPQPNRSFWQNYSENLAQELENERKAKQKKEQQQNQPQDQHRQQLLQHDTEPIAMDLDSKPLVQDLRWPTEHRAAIIS</sequence>
<dbReference type="InterPro" id="IPR052417">
    <property type="entry name" value="Dachshund_domain"/>
</dbReference>
<dbReference type="SUPFAM" id="SSF46955">
    <property type="entry name" value="Putative DNA-binding domain"/>
    <property type="match status" value="1"/>
</dbReference>
<keyword evidence="8" id="KW-1185">Reference proteome</keyword>
<dbReference type="GO" id="GO:0005667">
    <property type="term" value="C:transcription regulator complex"/>
    <property type="evidence" value="ECO:0007669"/>
    <property type="project" value="TreeGrafter"/>
</dbReference>
<accession>A0AAE1LC57</accession>
<dbReference type="Pfam" id="PF02437">
    <property type="entry name" value="Ski_Sno_DHD"/>
    <property type="match status" value="1"/>
</dbReference>
<dbReference type="EMBL" id="JAHWGI010000383">
    <property type="protein sequence ID" value="KAK3914616.1"/>
    <property type="molecule type" value="Genomic_DNA"/>
</dbReference>
<evidence type="ECO:0000256" key="4">
    <source>
        <dbReference type="SAM" id="Coils"/>
    </source>
</evidence>
<feature type="compositionally biased region" description="Low complexity" evidence="5">
    <location>
        <begin position="541"/>
        <end position="552"/>
    </location>
</feature>
<evidence type="ECO:0000259" key="6">
    <source>
        <dbReference type="Pfam" id="PF02437"/>
    </source>
</evidence>
<dbReference type="GO" id="GO:0005634">
    <property type="term" value="C:nucleus"/>
    <property type="evidence" value="ECO:0007669"/>
    <property type="project" value="UniProtKB-SubCell"/>
</dbReference>
<keyword evidence="2" id="KW-0539">Nucleus</keyword>
<dbReference type="InterPro" id="IPR009061">
    <property type="entry name" value="DNA-bd_dom_put_sf"/>
</dbReference>
<reference evidence="7" key="1">
    <citation type="submission" date="2021-07" db="EMBL/GenBank/DDBJ databases">
        <authorList>
            <person name="Catto M.A."/>
            <person name="Jacobson A."/>
            <person name="Kennedy G."/>
            <person name="Labadie P."/>
            <person name="Hunt B.G."/>
            <person name="Srinivasan R."/>
        </authorList>
    </citation>
    <scope>NUCLEOTIDE SEQUENCE</scope>
    <source>
        <strain evidence="7">PL_HMW_Pooled</strain>
        <tissue evidence="7">Head</tissue>
    </source>
</reference>
<evidence type="ECO:0000313" key="8">
    <source>
        <dbReference type="Proteomes" id="UP001219518"/>
    </source>
</evidence>
<evidence type="ECO:0000256" key="1">
    <source>
        <dbReference type="ARBA" id="ARBA00004123"/>
    </source>
</evidence>
<feature type="coiled-coil region" evidence="4">
    <location>
        <begin position="367"/>
        <end position="454"/>
    </location>
</feature>
<dbReference type="Proteomes" id="UP001219518">
    <property type="component" value="Unassembled WGS sequence"/>
</dbReference>
<feature type="compositionally biased region" description="Acidic residues" evidence="5">
    <location>
        <begin position="283"/>
        <end position="299"/>
    </location>
</feature>
<comment type="subcellular location">
    <subcellularLocation>
        <location evidence="1">Nucleus</location>
    </subcellularLocation>
</comment>
<name>A0AAE1LC57_9NEOP</name>
<feature type="compositionally biased region" description="Basic and acidic residues" evidence="5">
    <location>
        <begin position="530"/>
        <end position="540"/>
    </location>
</feature>
<evidence type="ECO:0000256" key="3">
    <source>
        <dbReference type="ARBA" id="ARBA00038192"/>
    </source>
</evidence>
<proteinExistence type="inferred from homology"/>
<dbReference type="GO" id="GO:0000981">
    <property type="term" value="F:DNA-binding transcription factor activity, RNA polymerase II-specific"/>
    <property type="evidence" value="ECO:0007669"/>
    <property type="project" value="TreeGrafter"/>
</dbReference>
<feature type="region of interest" description="Disordered" evidence="5">
    <location>
        <begin position="471"/>
        <end position="515"/>
    </location>
</feature>
<comment type="similarity">
    <text evidence="3">Belongs to the DACH/dachshund family.</text>
</comment>
<comment type="caution">
    <text evidence="7">The sequence shown here is derived from an EMBL/GenBank/DDBJ whole genome shotgun (WGS) entry which is preliminary data.</text>
</comment>
<dbReference type="AlphaFoldDB" id="A0AAE1LC57"/>
<feature type="region of interest" description="Disordered" evidence="5">
    <location>
        <begin position="530"/>
        <end position="552"/>
    </location>
</feature>
<dbReference type="PANTHER" id="PTHR12577:SF6">
    <property type="entry name" value="DACHSHUND, ISOFORM B"/>
    <property type="match status" value="1"/>
</dbReference>
<reference evidence="7" key="2">
    <citation type="journal article" date="2023" name="BMC Genomics">
        <title>Pest status, molecular evolution, and epigenetic factors derived from the genome assembly of Frankliniella fusca, a thysanopteran phytovirus vector.</title>
        <authorList>
            <person name="Catto M.A."/>
            <person name="Labadie P.E."/>
            <person name="Jacobson A.L."/>
            <person name="Kennedy G.G."/>
            <person name="Srinivasan R."/>
            <person name="Hunt B.G."/>
        </authorList>
    </citation>
    <scope>NUCLEOTIDE SEQUENCE</scope>
    <source>
        <strain evidence="7">PL_HMW_Pooled</strain>
    </source>
</reference>
<feature type="domain" description="SKI/SNO/DAC" evidence="6">
    <location>
        <begin position="1"/>
        <end position="79"/>
    </location>
</feature>